<keyword evidence="2" id="KW-0238">DNA-binding</keyword>
<comment type="caution">
    <text evidence="5">The sequence shown here is derived from an EMBL/GenBank/DDBJ whole genome shotgun (WGS) entry which is preliminary data.</text>
</comment>
<dbReference type="Gene3D" id="1.10.10.10">
    <property type="entry name" value="Winged helix-like DNA-binding domain superfamily/Winged helix DNA-binding domain"/>
    <property type="match status" value="1"/>
</dbReference>
<dbReference type="RefSeq" id="WP_119532195.1">
    <property type="nucleotide sequence ID" value="NZ_QXTF01000001.1"/>
</dbReference>
<dbReference type="PANTHER" id="PTHR33204">
    <property type="entry name" value="TRANSCRIPTIONAL REGULATOR, MARR FAMILY"/>
    <property type="match status" value="1"/>
</dbReference>
<evidence type="ECO:0000313" key="6">
    <source>
        <dbReference type="Proteomes" id="UP000285023"/>
    </source>
</evidence>
<dbReference type="EMBL" id="QXTF01000001">
    <property type="protein sequence ID" value="RIX32344.1"/>
    <property type="molecule type" value="Genomic_DNA"/>
</dbReference>
<dbReference type="PANTHER" id="PTHR33204:SF18">
    <property type="entry name" value="TRANSCRIPTIONAL REGULATORY PROTEIN"/>
    <property type="match status" value="1"/>
</dbReference>
<feature type="domain" description="HTH hxlR-type" evidence="4">
    <location>
        <begin position="22"/>
        <end position="120"/>
    </location>
</feature>
<keyword evidence="1" id="KW-0805">Transcription regulation</keyword>
<dbReference type="GO" id="GO:0003677">
    <property type="term" value="F:DNA binding"/>
    <property type="evidence" value="ECO:0007669"/>
    <property type="project" value="UniProtKB-KW"/>
</dbReference>
<dbReference type="InterPro" id="IPR002577">
    <property type="entry name" value="HTH_HxlR"/>
</dbReference>
<dbReference type="PROSITE" id="PS51118">
    <property type="entry name" value="HTH_HXLR"/>
    <property type="match status" value="1"/>
</dbReference>
<evidence type="ECO:0000256" key="3">
    <source>
        <dbReference type="ARBA" id="ARBA00023163"/>
    </source>
</evidence>
<evidence type="ECO:0000259" key="4">
    <source>
        <dbReference type="PROSITE" id="PS51118"/>
    </source>
</evidence>
<dbReference type="Proteomes" id="UP000285023">
    <property type="component" value="Unassembled WGS sequence"/>
</dbReference>
<dbReference type="OrthoDB" id="9782219at2"/>
<dbReference type="Gene3D" id="3.30.1050.10">
    <property type="entry name" value="SCP2 sterol-binding domain"/>
    <property type="match status" value="1"/>
</dbReference>
<evidence type="ECO:0000256" key="1">
    <source>
        <dbReference type="ARBA" id="ARBA00023015"/>
    </source>
</evidence>
<dbReference type="Pfam" id="PF01638">
    <property type="entry name" value="HxlR"/>
    <property type="match status" value="1"/>
</dbReference>
<gene>
    <name evidence="5" type="ORF">D3M59_05175</name>
</gene>
<dbReference type="SUPFAM" id="SSF55718">
    <property type="entry name" value="SCP-like"/>
    <property type="match status" value="1"/>
</dbReference>
<evidence type="ECO:0000256" key="2">
    <source>
        <dbReference type="ARBA" id="ARBA00023125"/>
    </source>
</evidence>
<evidence type="ECO:0000313" key="5">
    <source>
        <dbReference type="EMBL" id="RIX32344.1"/>
    </source>
</evidence>
<dbReference type="AlphaFoldDB" id="A0A418Q373"/>
<sequence>MKSEKITNVRQGEEKRRYDDACGTAHGLALIGERWALLVLRELMLGARRFSQLRADLPGISANVLTQRLSELEARGLVVKRRLPPPANVQVYEATEWGLEAEPIIQTLGRWAARSPSHDPTLPISGVSILLSMRTMFDREKVKGLNAVINFQFGHDSYVARIHGGEIDIVRGEAADASLTIAANPPANLAAVLYGKATCDLIEWSGDKALLDRFVDLFELPPKAPVPAS</sequence>
<dbReference type="InterPro" id="IPR036388">
    <property type="entry name" value="WH-like_DNA-bd_sf"/>
</dbReference>
<dbReference type="SUPFAM" id="SSF46785">
    <property type="entry name" value="Winged helix' DNA-binding domain"/>
    <property type="match status" value="1"/>
</dbReference>
<keyword evidence="3" id="KW-0804">Transcription</keyword>
<accession>A0A418Q373</accession>
<reference evidence="5 6" key="1">
    <citation type="submission" date="2018-09" db="EMBL/GenBank/DDBJ databases">
        <title>Sphingomonas sp. DAC4.</title>
        <authorList>
            <person name="Seo T."/>
        </authorList>
    </citation>
    <scope>NUCLEOTIDE SEQUENCE [LARGE SCALE GENOMIC DNA]</scope>
    <source>
        <strain evidence="5 6">DAC4</strain>
    </source>
</reference>
<organism evidence="5 6">
    <name type="scientific">Sphingomonas edaphi</name>
    <dbReference type="NCBI Taxonomy" id="2315689"/>
    <lineage>
        <taxon>Bacteria</taxon>
        <taxon>Pseudomonadati</taxon>
        <taxon>Pseudomonadota</taxon>
        <taxon>Alphaproteobacteria</taxon>
        <taxon>Sphingomonadales</taxon>
        <taxon>Sphingomonadaceae</taxon>
        <taxon>Sphingomonas</taxon>
    </lineage>
</organism>
<dbReference type="InterPro" id="IPR036527">
    <property type="entry name" value="SCP2_sterol-bd_dom_sf"/>
</dbReference>
<name>A0A418Q373_9SPHN</name>
<dbReference type="InterPro" id="IPR036390">
    <property type="entry name" value="WH_DNA-bd_sf"/>
</dbReference>
<keyword evidence="6" id="KW-1185">Reference proteome</keyword>
<proteinExistence type="predicted"/>
<protein>
    <submittedName>
        <fullName evidence="5">Transcriptional regulator</fullName>
    </submittedName>
</protein>